<protein>
    <submittedName>
        <fullName evidence="1">Uncharacterized protein</fullName>
    </submittedName>
</protein>
<sequence length="69" mass="7864">MLGKYCMVKYLIKIAEVTKYVISQVSAMSIKHHKTAVEHVEYYVDCSCSIGCLSQVWTKETSESPEQCQ</sequence>
<comment type="caution">
    <text evidence="1">The sequence shown here is derived from an EMBL/GenBank/DDBJ whole genome shotgun (WGS) entry which is preliminary data.</text>
</comment>
<evidence type="ECO:0000313" key="2">
    <source>
        <dbReference type="Proteomes" id="UP000593567"/>
    </source>
</evidence>
<keyword evidence="2" id="KW-1185">Reference proteome</keyword>
<gene>
    <name evidence="1" type="ORF">EB796_020766</name>
</gene>
<name>A0A7J7J4C9_BUGNE</name>
<proteinExistence type="predicted"/>
<reference evidence="1" key="1">
    <citation type="submission" date="2020-06" db="EMBL/GenBank/DDBJ databases">
        <title>Draft genome of Bugula neritina, a colonial animal packing powerful symbionts and potential medicines.</title>
        <authorList>
            <person name="Rayko M."/>
        </authorList>
    </citation>
    <scope>NUCLEOTIDE SEQUENCE [LARGE SCALE GENOMIC DNA]</scope>
    <source>
        <strain evidence="1">Kwan_BN1</strain>
    </source>
</reference>
<dbReference type="Proteomes" id="UP000593567">
    <property type="component" value="Unassembled WGS sequence"/>
</dbReference>
<dbReference type="AlphaFoldDB" id="A0A7J7J4C9"/>
<accession>A0A7J7J4C9</accession>
<organism evidence="1 2">
    <name type="scientific">Bugula neritina</name>
    <name type="common">Brown bryozoan</name>
    <name type="synonym">Sertularia neritina</name>
    <dbReference type="NCBI Taxonomy" id="10212"/>
    <lineage>
        <taxon>Eukaryota</taxon>
        <taxon>Metazoa</taxon>
        <taxon>Spiralia</taxon>
        <taxon>Lophotrochozoa</taxon>
        <taxon>Bryozoa</taxon>
        <taxon>Gymnolaemata</taxon>
        <taxon>Cheilostomatida</taxon>
        <taxon>Flustrina</taxon>
        <taxon>Buguloidea</taxon>
        <taxon>Bugulidae</taxon>
        <taxon>Bugula</taxon>
    </lineage>
</organism>
<evidence type="ECO:0000313" key="1">
    <source>
        <dbReference type="EMBL" id="KAF6020963.1"/>
    </source>
</evidence>
<dbReference type="EMBL" id="VXIV02003140">
    <property type="protein sequence ID" value="KAF6020963.1"/>
    <property type="molecule type" value="Genomic_DNA"/>
</dbReference>